<reference evidence="5 6" key="1">
    <citation type="submission" date="2024-02" db="EMBL/GenBank/DDBJ databases">
        <title>Complete genome sequence of Pelagibacterium nitratireducens ZH15.</title>
        <authorList>
            <person name="Zhao L.H."/>
        </authorList>
    </citation>
    <scope>NUCLEOTIDE SEQUENCE [LARGE SCALE GENOMIC DNA]</scope>
    <source>
        <strain evidence="5 6">ZH15</strain>
        <plasmid evidence="5 6">unnamed</plasmid>
    </source>
</reference>
<dbReference type="Pfam" id="PF01022">
    <property type="entry name" value="HTH_5"/>
    <property type="match status" value="1"/>
</dbReference>
<dbReference type="InterPro" id="IPR011991">
    <property type="entry name" value="ArsR-like_HTH"/>
</dbReference>
<dbReference type="PANTHER" id="PTHR43132:SF6">
    <property type="entry name" value="HTH-TYPE TRANSCRIPTIONAL REPRESSOR CZRA"/>
    <property type="match status" value="1"/>
</dbReference>
<geneLocation type="plasmid" evidence="5 6">
    <name>unnamed</name>
</geneLocation>
<evidence type="ECO:0000256" key="1">
    <source>
        <dbReference type="ARBA" id="ARBA00023015"/>
    </source>
</evidence>
<evidence type="ECO:0000256" key="3">
    <source>
        <dbReference type="ARBA" id="ARBA00023163"/>
    </source>
</evidence>
<dbReference type="PRINTS" id="PR00778">
    <property type="entry name" value="HTHARSR"/>
</dbReference>
<dbReference type="InterPro" id="IPR036390">
    <property type="entry name" value="WH_DNA-bd_sf"/>
</dbReference>
<feature type="domain" description="HTH arsR-type" evidence="4">
    <location>
        <begin position="8"/>
        <end position="102"/>
    </location>
</feature>
<evidence type="ECO:0000313" key="6">
    <source>
        <dbReference type="Proteomes" id="UP001369958"/>
    </source>
</evidence>
<dbReference type="NCBIfam" id="NF033788">
    <property type="entry name" value="HTH_metalloreg"/>
    <property type="match status" value="1"/>
</dbReference>
<evidence type="ECO:0000259" key="4">
    <source>
        <dbReference type="PROSITE" id="PS50987"/>
    </source>
</evidence>
<evidence type="ECO:0000313" key="5">
    <source>
        <dbReference type="EMBL" id="WWT34909.1"/>
    </source>
</evidence>
<dbReference type="EMBL" id="CP146276">
    <property type="protein sequence ID" value="WWT34909.1"/>
    <property type="molecule type" value="Genomic_DNA"/>
</dbReference>
<dbReference type="CDD" id="cd00090">
    <property type="entry name" value="HTH_ARSR"/>
    <property type="match status" value="1"/>
</dbReference>
<evidence type="ECO:0000256" key="2">
    <source>
        <dbReference type="ARBA" id="ARBA00023125"/>
    </source>
</evidence>
<sequence>MIRKTLMLSGTQLNSLAEVFRLLGDPNRLRIVMYCMDDPKSVGNIAEKLGLSQTLVSQHLRLLRGARIVVGKRQAKNVFYSVADDHVGGMIVDMVTRVKEGALLVDDVKIRVRPI</sequence>
<dbReference type="Proteomes" id="UP001369958">
    <property type="component" value="Plasmid unnamed"/>
</dbReference>
<keyword evidence="2" id="KW-0238">DNA-binding</keyword>
<dbReference type="SMART" id="SM00418">
    <property type="entry name" value="HTH_ARSR"/>
    <property type="match status" value="1"/>
</dbReference>
<proteinExistence type="predicted"/>
<dbReference type="InterPro" id="IPR036388">
    <property type="entry name" value="WH-like_DNA-bd_sf"/>
</dbReference>
<dbReference type="InterPro" id="IPR001845">
    <property type="entry name" value="HTH_ArsR_DNA-bd_dom"/>
</dbReference>
<keyword evidence="5" id="KW-0614">Plasmid</keyword>
<dbReference type="RefSeq" id="WP_338611063.1">
    <property type="nucleotide sequence ID" value="NZ_CP146276.1"/>
</dbReference>
<dbReference type="PROSITE" id="PS50987">
    <property type="entry name" value="HTH_ARSR_2"/>
    <property type="match status" value="1"/>
</dbReference>
<name>A0ABZ2I4X6_9HYPH</name>
<gene>
    <name evidence="5" type="ORF">V6617_18945</name>
</gene>
<keyword evidence="6" id="KW-1185">Reference proteome</keyword>
<keyword evidence="3" id="KW-0804">Transcription</keyword>
<accession>A0ABZ2I4X6</accession>
<dbReference type="Gene3D" id="1.10.10.10">
    <property type="entry name" value="Winged helix-like DNA-binding domain superfamily/Winged helix DNA-binding domain"/>
    <property type="match status" value="1"/>
</dbReference>
<organism evidence="5 6">
    <name type="scientific">Pelagibacterium nitratireducens</name>
    <dbReference type="NCBI Taxonomy" id="1046114"/>
    <lineage>
        <taxon>Bacteria</taxon>
        <taxon>Pseudomonadati</taxon>
        <taxon>Pseudomonadota</taxon>
        <taxon>Alphaproteobacteria</taxon>
        <taxon>Hyphomicrobiales</taxon>
        <taxon>Devosiaceae</taxon>
        <taxon>Pelagibacterium</taxon>
    </lineage>
</organism>
<dbReference type="SUPFAM" id="SSF46785">
    <property type="entry name" value="Winged helix' DNA-binding domain"/>
    <property type="match status" value="1"/>
</dbReference>
<keyword evidence="1" id="KW-0805">Transcription regulation</keyword>
<dbReference type="InterPro" id="IPR051011">
    <property type="entry name" value="Metal_resp_trans_reg"/>
</dbReference>
<protein>
    <submittedName>
        <fullName evidence="5">Metalloregulator ArsR/SmtB family transcription factor</fullName>
    </submittedName>
</protein>
<dbReference type="PANTHER" id="PTHR43132">
    <property type="entry name" value="ARSENICAL RESISTANCE OPERON REPRESSOR ARSR-RELATED"/>
    <property type="match status" value="1"/>
</dbReference>